<dbReference type="PANTHER" id="PTHR42794:SF2">
    <property type="entry name" value="ABC TRANSPORTER ATP-BINDING PROTEIN"/>
    <property type="match status" value="1"/>
</dbReference>
<dbReference type="InterPro" id="IPR017871">
    <property type="entry name" value="ABC_transporter-like_CS"/>
</dbReference>
<evidence type="ECO:0000313" key="5">
    <source>
        <dbReference type="Proteomes" id="UP001210865"/>
    </source>
</evidence>
<accession>A0ABY7NIZ2</accession>
<evidence type="ECO:0000256" key="1">
    <source>
        <dbReference type="ARBA" id="ARBA00022741"/>
    </source>
</evidence>
<dbReference type="InterPro" id="IPR027417">
    <property type="entry name" value="P-loop_NTPase"/>
</dbReference>
<dbReference type="InterPro" id="IPR003593">
    <property type="entry name" value="AAA+_ATPase"/>
</dbReference>
<dbReference type="EMBL" id="CP115174">
    <property type="protein sequence ID" value="WBO21489.1"/>
    <property type="molecule type" value="Genomic_DNA"/>
</dbReference>
<dbReference type="InterPro" id="IPR003439">
    <property type="entry name" value="ABC_transporter-like_ATP-bd"/>
</dbReference>
<evidence type="ECO:0000256" key="2">
    <source>
        <dbReference type="ARBA" id="ARBA00022840"/>
    </source>
</evidence>
<evidence type="ECO:0000313" key="4">
    <source>
        <dbReference type="EMBL" id="WBO21489.1"/>
    </source>
</evidence>
<dbReference type="Proteomes" id="UP001210865">
    <property type="component" value="Chromosome"/>
</dbReference>
<gene>
    <name evidence="4" type="ORF">PBT88_15045</name>
</gene>
<dbReference type="PANTHER" id="PTHR42794">
    <property type="entry name" value="HEMIN IMPORT ATP-BINDING PROTEIN HMUV"/>
    <property type="match status" value="1"/>
</dbReference>
<keyword evidence="5" id="KW-1185">Reference proteome</keyword>
<reference evidence="4 5" key="1">
    <citation type="submission" date="2022-12" db="EMBL/GenBank/DDBJ databases">
        <title>Sphingomonas abieness sp. nov., an endophytic bacterium isolated from Abies koreana.</title>
        <authorList>
            <person name="Jiang L."/>
            <person name="Lee J."/>
        </authorList>
    </citation>
    <scope>NUCLEOTIDE SEQUENCE [LARGE SCALE GENOMIC DNA]</scope>
    <source>
        <strain evidence="5">PAMB 00755</strain>
    </source>
</reference>
<dbReference type="Gene3D" id="3.40.50.300">
    <property type="entry name" value="P-loop containing nucleotide triphosphate hydrolases"/>
    <property type="match status" value="1"/>
</dbReference>
<feature type="domain" description="ABC transporter" evidence="3">
    <location>
        <begin position="4"/>
        <end position="239"/>
    </location>
</feature>
<organism evidence="4 5">
    <name type="scientific">Sphingomonas abietis</name>
    <dbReference type="NCBI Taxonomy" id="3012344"/>
    <lineage>
        <taxon>Bacteria</taxon>
        <taxon>Pseudomonadati</taxon>
        <taxon>Pseudomonadota</taxon>
        <taxon>Alphaproteobacteria</taxon>
        <taxon>Sphingomonadales</taxon>
        <taxon>Sphingomonadaceae</taxon>
        <taxon>Sphingomonas</taxon>
    </lineage>
</organism>
<dbReference type="SMART" id="SM00382">
    <property type="entry name" value="AAA"/>
    <property type="match status" value="1"/>
</dbReference>
<protein>
    <submittedName>
        <fullName evidence="4">ABC transporter ATP-binding protein</fullName>
    </submittedName>
</protein>
<dbReference type="GO" id="GO:0005524">
    <property type="term" value="F:ATP binding"/>
    <property type="evidence" value="ECO:0007669"/>
    <property type="project" value="UniProtKB-KW"/>
</dbReference>
<name>A0ABY7NIZ2_9SPHN</name>
<sequence>MTDLTLRDIHLSRGRRPVLNGVSISFAGGRLTALIGPNGAGKSSLLSVAAGLLPPDAGEVRLGGEPLSAIGRKALARRRAYLPQSPQVDWPISVERVVALGLTAHLPAFGHLPLALHGAIDRALADHDLLELRDRPATSLSGGELARAMLARATVADPELLIVDEPTAGLDPRHAIDAVARLRARADAGRTVIMAIHDLDLALRVADDVVAVRDGQLLAAGPAAAILVSDVLERLYDVRARVVRDQEGVSIRFGR</sequence>
<dbReference type="Pfam" id="PF00005">
    <property type="entry name" value="ABC_tran"/>
    <property type="match status" value="1"/>
</dbReference>
<dbReference type="PROSITE" id="PS50893">
    <property type="entry name" value="ABC_TRANSPORTER_2"/>
    <property type="match status" value="1"/>
</dbReference>
<evidence type="ECO:0000259" key="3">
    <source>
        <dbReference type="PROSITE" id="PS50893"/>
    </source>
</evidence>
<dbReference type="RefSeq" id="WP_270076138.1">
    <property type="nucleotide sequence ID" value="NZ_CP115174.1"/>
</dbReference>
<keyword evidence="2 4" id="KW-0067">ATP-binding</keyword>
<dbReference type="PROSITE" id="PS00211">
    <property type="entry name" value="ABC_TRANSPORTER_1"/>
    <property type="match status" value="1"/>
</dbReference>
<keyword evidence="1" id="KW-0547">Nucleotide-binding</keyword>
<dbReference type="SUPFAM" id="SSF52540">
    <property type="entry name" value="P-loop containing nucleoside triphosphate hydrolases"/>
    <property type="match status" value="1"/>
</dbReference>
<dbReference type="CDD" id="cd03214">
    <property type="entry name" value="ABC_Iron-Siderophores_B12_Hemin"/>
    <property type="match status" value="1"/>
</dbReference>
<proteinExistence type="predicted"/>